<sequence>GWIDGAQLTRLAEPLAKNGYGQYLLSLLDHGPVR</sequence>
<feature type="non-terminal residue" evidence="1">
    <location>
        <position position="1"/>
    </location>
</feature>
<name>A0A5C8KK42_9GAMM</name>
<proteinExistence type="predicted"/>
<gene>
    <name evidence="1" type="ORF">FU658_13045</name>
</gene>
<accession>A0A5C8KK42</accession>
<dbReference type="Proteomes" id="UP000321248">
    <property type="component" value="Unassembled WGS sequence"/>
</dbReference>
<dbReference type="AlphaFoldDB" id="A0A5C8KK42"/>
<evidence type="ECO:0000313" key="2">
    <source>
        <dbReference type="Proteomes" id="UP000321248"/>
    </source>
</evidence>
<comment type="caution">
    <text evidence="1">The sequence shown here is derived from an EMBL/GenBank/DDBJ whole genome shotgun (WGS) entry which is preliminary data.</text>
</comment>
<evidence type="ECO:0000313" key="1">
    <source>
        <dbReference type="EMBL" id="TXK59863.1"/>
    </source>
</evidence>
<protein>
    <submittedName>
        <fullName evidence="1">Glucose-1-phosphate thymidylyltransferase</fullName>
    </submittedName>
</protein>
<dbReference type="EMBL" id="VRTS01000010">
    <property type="protein sequence ID" value="TXK59863.1"/>
    <property type="molecule type" value="Genomic_DNA"/>
</dbReference>
<keyword evidence="2" id="KW-1185">Reference proteome</keyword>
<reference evidence="1 2" key="1">
    <citation type="submission" date="2019-08" db="EMBL/GenBank/DDBJ databases">
        <authorList>
            <person name="Karlyshev A.V."/>
        </authorList>
    </citation>
    <scope>NUCLEOTIDE SEQUENCE [LARGE SCALE GENOMIC DNA]</scope>
    <source>
        <strain evidence="1 2">Alg18-2.2</strain>
    </source>
</reference>
<organism evidence="1 2">
    <name type="scientific">Alkalisalibacterium limincola</name>
    <dbReference type="NCBI Taxonomy" id="2699169"/>
    <lineage>
        <taxon>Bacteria</taxon>
        <taxon>Pseudomonadati</taxon>
        <taxon>Pseudomonadota</taxon>
        <taxon>Gammaproteobacteria</taxon>
        <taxon>Lysobacterales</taxon>
        <taxon>Lysobacteraceae</taxon>
        <taxon>Alkalisalibacterium</taxon>
    </lineage>
</organism>